<dbReference type="InterPro" id="IPR011641">
    <property type="entry name" value="Tyr-kin_ephrin_A/B_rcpt-like"/>
</dbReference>
<evidence type="ECO:0000259" key="1">
    <source>
        <dbReference type="Pfam" id="PF07699"/>
    </source>
</evidence>
<dbReference type="Proteomes" id="UP001233172">
    <property type="component" value="Unassembled WGS sequence"/>
</dbReference>
<feature type="non-terminal residue" evidence="2">
    <location>
        <position position="1"/>
    </location>
</feature>
<feature type="non-terminal residue" evidence="2">
    <location>
        <position position="121"/>
    </location>
</feature>
<sequence length="121" mass="13879">YHCSFVENYYADGSATNMPGTLKECQDKCISFTWCLGYSYFNPNCRLLRNIDPSIFRWPNPVHEKFCEDVCAPGEEYKDNNCPECNIGFYKDQYANSNCTKCPNHKITLEQGSSSITNCNI</sequence>
<comment type="caution">
    <text evidence="2">The sequence shown here is derived from an EMBL/GenBank/DDBJ whole genome shotgun (WGS) entry which is preliminary data.</text>
</comment>
<dbReference type="Pfam" id="PF07699">
    <property type="entry name" value="Ephrin_rec_like"/>
    <property type="match status" value="1"/>
</dbReference>
<dbReference type="Gene3D" id="2.10.50.10">
    <property type="entry name" value="Tumor Necrosis Factor Receptor, subunit A, domain 2"/>
    <property type="match status" value="1"/>
</dbReference>
<organism evidence="2 3">
    <name type="scientific">Biomphalaria pfeifferi</name>
    <name type="common">Bloodfluke planorb</name>
    <name type="synonym">Freshwater snail</name>
    <dbReference type="NCBI Taxonomy" id="112525"/>
    <lineage>
        <taxon>Eukaryota</taxon>
        <taxon>Metazoa</taxon>
        <taxon>Spiralia</taxon>
        <taxon>Lophotrochozoa</taxon>
        <taxon>Mollusca</taxon>
        <taxon>Gastropoda</taxon>
        <taxon>Heterobranchia</taxon>
        <taxon>Euthyneura</taxon>
        <taxon>Panpulmonata</taxon>
        <taxon>Hygrophila</taxon>
        <taxon>Lymnaeoidea</taxon>
        <taxon>Planorbidae</taxon>
        <taxon>Biomphalaria</taxon>
    </lineage>
</organism>
<keyword evidence="3" id="KW-1185">Reference proteome</keyword>
<evidence type="ECO:0000313" key="3">
    <source>
        <dbReference type="Proteomes" id="UP001233172"/>
    </source>
</evidence>
<reference evidence="2" key="2">
    <citation type="submission" date="2023-04" db="EMBL/GenBank/DDBJ databases">
        <authorList>
            <person name="Bu L."/>
            <person name="Lu L."/>
            <person name="Laidemitt M.R."/>
            <person name="Zhang S.M."/>
            <person name="Mutuku M."/>
            <person name="Mkoji G."/>
            <person name="Steinauer M."/>
            <person name="Loker E.S."/>
        </authorList>
    </citation>
    <scope>NUCLEOTIDE SEQUENCE</scope>
    <source>
        <strain evidence="2">KasaAsao</strain>
        <tissue evidence="2">Whole Snail</tissue>
    </source>
</reference>
<gene>
    <name evidence="2" type="ORF">Bpfe_001198</name>
</gene>
<dbReference type="SMART" id="SM01411">
    <property type="entry name" value="Ephrin_rec_like"/>
    <property type="match status" value="1"/>
</dbReference>
<protein>
    <submittedName>
        <fullName evidence="2">Multiple epidermal growth factor-like domains protein 6</fullName>
    </submittedName>
</protein>
<feature type="domain" description="Tyrosine-protein kinase ephrin type A/B receptor-like" evidence="1">
    <location>
        <begin position="80"/>
        <end position="119"/>
    </location>
</feature>
<reference evidence="2" key="1">
    <citation type="journal article" date="2023" name="PLoS Negl. Trop. Dis.">
        <title>A genome sequence for Biomphalaria pfeifferi, the major vector snail for the human-infecting parasite Schistosoma mansoni.</title>
        <authorList>
            <person name="Bu L."/>
            <person name="Lu L."/>
            <person name="Laidemitt M.R."/>
            <person name="Zhang S.M."/>
            <person name="Mutuku M."/>
            <person name="Mkoji G."/>
            <person name="Steinauer M."/>
            <person name="Loker E.S."/>
        </authorList>
    </citation>
    <scope>NUCLEOTIDE SEQUENCE</scope>
    <source>
        <strain evidence="2">KasaAsao</strain>
    </source>
</reference>
<accession>A0AAD8C9R0</accession>
<name>A0AAD8C9R0_BIOPF</name>
<dbReference type="EMBL" id="JASAOG010000003">
    <property type="protein sequence ID" value="KAK0069016.1"/>
    <property type="molecule type" value="Genomic_DNA"/>
</dbReference>
<proteinExistence type="predicted"/>
<evidence type="ECO:0000313" key="2">
    <source>
        <dbReference type="EMBL" id="KAK0069016.1"/>
    </source>
</evidence>
<dbReference type="AlphaFoldDB" id="A0AAD8C9R0"/>